<proteinExistence type="predicted"/>
<dbReference type="InterPro" id="IPR058240">
    <property type="entry name" value="rSAM_sf"/>
</dbReference>
<dbReference type="EMBL" id="PCVI01000001">
    <property type="protein sequence ID" value="PIQ70500.1"/>
    <property type="molecule type" value="Genomic_DNA"/>
</dbReference>
<dbReference type="CDD" id="cd01335">
    <property type="entry name" value="Radical_SAM"/>
    <property type="match status" value="1"/>
</dbReference>
<evidence type="ECO:0000256" key="5">
    <source>
        <dbReference type="ARBA" id="ARBA00023004"/>
    </source>
</evidence>
<accession>A0A2H0KGW7</accession>
<evidence type="ECO:0000256" key="2">
    <source>
        <dbReference type="ARBA" id="ARBA00022485"/>
    </source>
</evidence>
<keyword evidence="6" id="KW-0411">Iron-sulfur</keyword>
<evidence type="ECO:0000256" key="1">
    <source>
        <dbReference type="ARBA" id="ARBA00001966"/>
    </source>
</evidence>
<gene>
    <name evidence="9" type="ORF">COV89_00030</name>
</gene>
<evidence type="ECO:0000313" key="10">
    <source>
        <dbReference type="Proteomes" id="UP000231371"/>
    </source>
</evidence>
<feature type="domain" description="4Fe4S-binding SPASM" evidence="8">
    <location>
        <begin position="256"/>
        <end position="323"/>
    </location>
</feature>
<feature type="domain" description="Radical SAM core" evidence="7">
    <location>
        <begin position="61"/>
        <end position="192"/>
    </location>
</feature>
<keyword evidence="4" id="KW-0479">Metal-binding</keyword>
<dbReference type="InterPro" id="IPR007197">
    <property type="entry name" value="rSAM"/>
</dbReference>
<dbReference type="InterPro" id="IPR034391">
    <property type="entry name" value="AdoMet-like_SPASM_containing"/>
</dbReference>
<dbReference type="Proteomes" id="UP000231371">
    <property type="component" value="Unassembled WGS sequence"/>
</dbReference>
<evidence type="ECO:0000256" key="3">
    <source>
        <dbReference type="ARBA" id="ARBA00022691"/>
    </source>
</evidence>
<dbReference type="Pfam" id="PF04055">
    <property type="entry name" value="Radical_SAM"/>
    <property type="match status" value="1"/>
</dbReference>
<dbReference type="AlphaFoldDB" id="A0A2H0KGW7"/>
<keyword evidence="2" id="KW-0004">4Fe-4S</keyword>
<dbReference type="SFLD" id="SFLDG01387">
    <property type="entry name" value="BtrN-like_SPASM_domain_contain"/>
    <property type="match status" value="1"/>
</dbReference>
<dbReference type="InterPro" id="IPR050377">
    <property type="entry name" value="Radical_SAM_PqqE_MftC-like"/>
</dbReference>
<organism evidence="9 10">
    <name type="scientific">Candidatus Shapirobacteria bacterium CG11_big_fil_rev_8_21_14_0_20_40_12</name>
    <dbReference type="NCBI Taxonomy" id="1974889"/>
    <lineage>
        <taxon>Bacteria</taxon>
        <taxon>Candidatus Shapironibacteriota</taxon>
    </lineage>
</organism>
<protein>
    <submittedName>
        <fullName evidence="9">Uncharacterized protein</fullName>
    </submittedName>
</protein>
<evidence type="ECO:0000259" key="8">
    <source>
        <dbReference type="Pfam" id="PF13186"/>
    </source>
</evidence>
<evidence type="ECO:0000313" key="9">
    <source>
        <dbReference type="EMBL" id="PIQ70500.1"/>
    </source>
</evidence>
<sequence>MNVFNQIKESGLKFLFWETYWLLKFLTAEKFVNLLKIFFQDKFVKPAKINGFPVKLTVDPSANCLLYCPLCPTGQNQKGRKRGEMKFVNFKKLVDEVGRYLFEIDLFNWGEPFLNKDIFKMISLCGEGKVISRLSSNLNYFPLGYEEKLVKSRLNHLVVSLDGVSQESYEKYRVNGSIKKVLEAVKRIKKEKNRQNSKLPFITWQFIVFDHNKHEIRQAKSLVKKWGFDRIVFVENRGDMGKELFVKKKSKVKFKCNFLWRESVINWDGSVSPCCLYYDQKYDFGNAFKEGFGNVWNNEKYQLARKLMSKGKPIDKGIICWNCIKNNFTD</sequence>
<keyword evidence="5" id="KW-0408">Iron</keyword>
<dbReference type="PANTHER" id="PTHR11228:SF7">
    <property type="entry name" value="PQQA PEPTIDE CYCLASE"/>
    <property type="match status" value="1"/>
</dbReference>
<dbReference type="SUPFAM" id="SSF102114">
    <property type="entry name" value="Radical SAM enzymes"/>
    <property type="match status" value="1"/>
</dbReference>
<reference evidence="9 10" key="1">
    <citation type="submission" date="2017-09" db="EMBL/GenBank/DDBJ databases">
        <title>Depth-based differentiation of microbial function through sediment-hosted aquifers and enrichment of novel symbionts in the deep terrestrial subsurface.</title>
        <authorList>
            <person name="Probst A.J."/>
            <person name="Ladd B."/>
            <person name="Jarett J.K."/>
            <person name="Geller-Mcgrath D.E."/>
            <person name="Sieber C.M."/>
            <person name="Emerson J.B."/>
            <person name="Anantharaman K."/>
            <person name="Thomas B.C."/>
            <person name="Malmstrom R."/>
            <person name="Stieglmeier M."/>
            <person name="Klingl A."/>
            <person name="Woyke T."/>
            <person name="Ryan C.M."/>
            <person name="Banfield J.F."/>
        </authorList>
    </citation>
    <scope>NUCLEOTIDE SEQUENCE [LARGE SCALE GENOMIC DNA]</scope>
    <source>
        <strain evidence="9">CG11_big_fil_rev_8_21_14_0_20_40_12</strain>
    </source>
</reference>
<dbReference type="SFLD" id="SFLDS00029">
    <property type="entry name" value="Radical_SAM"/>
    <property type="match status" value="1"/>
</dbReference>
<dbReference type="GO" id="GO:0046872">
    <property type="term" value="F:metal ion binding"/>
    <property type="evidence" value="ECO:0007669"/>
    <property type="project" value="UniProtKB-KW"/>
</dbReference>
<dbReference type="InterPro" id="IPR013785">
    <property type="entry name" value="Aldolase_TIM"/>
</dbReference>
<dbReference type="InterPro" id="IPR023885">
    <property type="entry name" value="4Fe4S-binding_SPASM_dom"/>
</dbReference>
<evidence type="ECO:0000256" key="4">
    <source>
        <dbReference type="ARBA" id="ARBA00022723"/>
    </source>
</evidence>
<dbReference type="GO" id="GO:0051536">
    <property type="term" value="F:iron-sulfur cluster binding"/>
    <property type="evidence" value="ECO:0007669"/>
    <property type="project" value="UniProtKB-KW"/>
</dbReference>
<keyword evidence="3" id="KW-0949">S-adenosyl-L-methionine</keyword>
<dbReference type="PANTHER" id="PTHR11228">
    <property type="entry name" value="RADICAL SAM DOMAIN PROTEIN"/>
    <property type="match status" value="1"/>
</dbReference>
<dbReference type="Gene3D" id="3.20.20.70">
    <property type="entry name" value="Aldolase class I"/>
    <property type="match status" value="1"/>
</dbReference>
<dbReference type="SFLD" id="SFLDG01067">
    <property type="entry name" value="SPASM/twitch_domain_containing"/>
    <property type="match status" value="1"/>
</dbReference>
<evidence type="ECO:0000256" key="6">
    <source>
        <dbReference type="ARBA" id="ARBA00023014"/>
    </source>
</evidence>
<evidence type="ECO:0000259" key="7">
    <source>
        <dbReference type="Pfam" id="PF04055"/>
    </source>
</evidence>
<comment type="cofactor">
    <cofactor evidence="1">
        <name>[4Fe-4S] cluster</name>
        <dbReference type="ChEBI" id="CHEBI:49883"/>
    </cofactor>
</comment>
<name>A0A2H0KGW7_9BACT</name>
<dbReference type="GO" id="GO:0003824">
    <property type="term" value="F:catalytic activity"/>
    <property type="evidence" value="ECO:0007669"/>
    <property type="project" value="InterPro"/>
</dbReference>
<comment type="caution">
    <text evidence="9">The sequence shown here is derived from an EMBL/GenBank/DDBJ whole genome shotgun (WGS) entry which is preliminary data.</text>
</comment>
<dbReference type="CDD" id="cd21109">
    <property type="entry name" value="SPASM"/>
    <property type="match status" value="1"/>
</dbReference>
<dbReference type="Pfam" id="PF13186">
    <property type="entry name" value="SPASM"/>
    <property type="match status" value="1"/>
</dbReference>